<feature type="non-terminal residue" evidence="2">
    <location>
        <position position="1"/>
    </location>
</feature>
<dbReference type="InterPro" id="IPR005346">
    <property type="entry name" value="RnfH"/>
</dbReference>
<dbReference type="PANTHER" id="PTHR37483">
    <property type="entry name" value="UPF0125 PROTEIN RATB"/>
    <property type="match status" value="1"/>
</dbReference>
<accession>A0A382N9K9</accession>
<reference evidence="2" key="1">
    <citation type="submission" date="2018-05" db="EMBL/GenBank/DDBJ databases">
        <authorList>
            <person name="Lanie J.A."/>
            <person name="Ng W.-L."/>
            <person name="Kazmierczak K.M."/>
            <person name="Andrzejewski T.M."/>
            <person name="Davidsen T.M."/>
            <person name="Wayne K.J."/>
            <person name="Tettelin H."/>
            <person name="Glass J.I."/>
            <person name="Rusch D."/>
            <person name="Podicherti R."/>
            <person name="Tsui H.-C.T."/>
            <person name="Winkler M.E."/>
        </authorList>
    </citation>
    <scope>NUCLEOTIDE SEQUENCE</scope>
</reference>
<evidence type="ECO:0000313" key="2">
    <source>
        <dbReference type="EMBL" id="SVC57766.1"/>
    </source>
</evidence>
<dbReference type="InterPro" id="IPR037021">
    <property type="entry name" value="RnfH_sf"/>
</dbReference>
<sequence length="82" mass="8945">VAYALPEAQFLQSLKLADGSTVRDAIEASGVLSRFPSIELNNNPVGIFSTRVTLDQVLSSGDRVEIYRALTITPVEARRLRA</sequence>
<protein>
    <submittedName>
        <fullName evidence="2">Uncharacterized protein</fullName>
    </submittedName>
</protein>
<dbReference type="Gene3D" id="3.10.20.280">
    <property type="entry name" value="RnfH-like"/>
    <property type="match status" value="1"/>
</dbReference>
<organism evidence="2">
    <name type="scientific">marine metagenome</name>
    <dbReference type="NCBI Taxonomy" id="408172"/>
    <lineage>
        <taxon>unclassified sequences</taxon>
        <taxon>metagenomes</taxon>
        <taxon>ecological metagenomes</taxon>
    </lineage>
</organism>
<dbReference type="HAMAP" id="MF_00460">
    <property type="entry name" value="UPF0125_RnfH"/>
    <property type="match status" value="1"/>
</dbReference>
<dbReference type="NCBIfam" id="NF002490">
    <property type="entry name" value="PRK01777.1"/>
    <property type="match status" value="1"/>
</dbReference>
<proteinExistence type="inferred from homology"/>
<dbReference type="AlphaFoldDB" id="A0A382N9K9"/>
<evidence type="ECO:0000256" key="1">
    <source>
        <dbReference type="ARBA" id="ARBA00010645"/>
    </source>
</evidence>
<gene>
    <name evidence="2" type="ORF">METZ01_LOCUS310620</name>
</gene>
<dbReference type="EMBL" id="UINC01098900">
    <property type="protein sequence ID" value="SVC57766.1"/>
    <property type="molecule type" value="Genomic_DNA"/>
</dbReference>
<comment type="similarity">
    <text evidence="1">Belongs to the UPF0125 (RnfH) family.</text>
</comment>
<dbReference type="PANTHER" id="PTHR37483:SF1">
    <property type="entry name" value="UPF0125 PROTEIN RATB"/>
    <property type="match status" value="1"/>
</dbReference>
<dbReference type="InterPro" id="IPR016155">
    <property type="entry name" value="Mopterin_synth/thiamin_S_b"/>
</dbReference>
<dbReference type="Pfam" id="PF03658">
    <property type="entry name" value="Ub-RnfH"/>
    <property type="match status" value="1"/>
</dbReference>
<dbReference type="SUPFAM" id="SSF54285">
    <property type="entry name" value="MoaD/ThiS"/>
    <property type="match status" value="1"/>
</dbReference>
<name>A0A382N9K9_9ZZZZ</name>
<feature type="non-terminal residue" evidence="2">
    <location>
        <position position="82"/>
    </location>
</feature>